<dbReference type="KEGG" id="fat:DVK85_10515"/>
<evidence type="ECO:0000256" key="1">
    <source>
        <dbReference type="SAM" id="MobiDB-lite"/>
    </source>
</evidence>
<accession>A0A345HDH9</accession>
<dbReference type="AlphaFoldDB" id="A0A345HDH9"/>
<dbReference type="InterPro" id="IPR019302">
    <property type="entry name" value="CAP12/PCTIR_TIR_dom"/>
</dbReference>
<dbReference type="RefSeq" id="WP_114678397.1">
    <property type="nucleotide sequence ID" value="NZ_CP031188.1"/>
</dbReference>
<proteinExistence type="predicted"/>
<organism evidence="3 4">
    <name type="scientific">Flavobacterium arcticum</name>
    <dbReference type="NCBI Taxonomy" id="1784713"/>
    <lineage>
        <taxon>Bacteria</taxon>
        <taxon>Pseudomonadati</taxon>
        <taxon>Bacteroidota</taxon>
        <taxon>Flavobacteriia</taxon>
        <taxon>Flavobacteriales</taxon>
        <taxon>Flavobacteriaceae</taxon>
        <taxon>Flavobacterium</taxon>
    </lineage>
</organism>
<evidence type="ECO:0000313" key="3">
    <source>
        <dbReference type="EMBL" id="AXG74639.1"/>
    </source>
</evidence>
<gene>
    <name evidence="3" type="ORF">DVK85_10515</name>
</gene>
<feature type="region of interest" description="Disordered" evidence="1">
    <location>
        <begin position="1"/>
        <end position="20"/>
    </location>
</feature>
<feature type="domain" description="CD-NTase-associated protein 12/Pycsar effector protein TIR" evidence="2">
    <location>
        <begin position="239"/>
        <end position="355"/>
    </location>
</feature>
<sequence>MTNKKNSKKEEKKNITKKSARLNQTDVPSVTLDKALKVSQAIIDNYAGAPIKPLQLAQALNVTPSSGGFRMLCGASIAYGLTKGGYNASEISLEPLANKILKPTIEDEDITAKIEAFLKPRVFNEFFNRYNGAAIPRDDIAKNVLEQIGVPSDKTNSVLESMILEGESLGLIIDLKGKKYIQLEVKNFDSTESKDIKTNISDDSLLPKNLEENVDNSNIHEKEVPPLNKDNKHDEKIKKVFITHGKNTKFIDPIKKLLSFGELQPLVSVEKTTISQPVPDKVMNDMRSCGSAIIHVEDELKLIDDKANEHVIINPNVLIEIGAAMALYGRRFILLVKEGIKLPSNLQGLFEVRYDGDALDGNATIKLLEAINDIKNQSLPK</sequence>
<evidence type="ECO:0000259" key="2">
    <source>
        <dbReference type="Pfam" id="PF10137"/>
    </source>
</evidence>
<keyword evidence="4" id="KW-1185">Reference proteome</keyword>
<dbReference type="GO" id="GO:0050135">
    <property type="term" value="F:NADP+ nucleosidase activity"/>
    <property type="evidence" value="ECO:0007669"/>
    <property type="project" value="InterPro"/>
</dbReference>
<dbReference type="EMBL" id="CP031188">
    <property type="protein sequence ID" value="AXG74639.1"/>
    <property type="molecule type" value="Genomic_DNA"/>
</dbReference>
<dbReference type="OrthoDB" id="874548at2"/>
<name>A0A345HDH9_9FLAO</name>
<evidence type="ECO:0000313" key="4">
    <source>
        <dbReference type="Proteomes" id="UP000253951"/>
    </source>
</evidence>
<dbReference type="Pfam" id="PF10137">
    <property type="entry name" value="CAP12-PCTIR_TIR"/>
    <property type="match status" value="1"/>
</dbReference>
<dbReference type="Proteomes" id="UP000253951">
    <property type="component" value="Chromosome"/>
</dbReference>
<protein>
    <recommendedName>
        <fullName evidence="2">CD-NTase-associated protein 12/Pycsar effector protein TIR domain-containing protein</fullName>
    </recommendedName>
</protein>
<reference evidence="3 4" key="1">
    <citation type="submission" date="2018-07" db="EMBL/GenBank/DDBJ databases">
        <title>Complete genome sequence of Flavobacterium arcticum type strain SM1502T.</title>
        <authorList>
            <person name="Li Y."/>
            <person name="Li D.-D."/>
        </authorList>
    </citation>
    <scope>NUCLEOTIDE SEQUENCE [LARGE SCALE GENOMIC DNA]</scope>
    <source>
        <strain evidence="3 4">SM1502</strain>
    </source>
</reference>